<gene>
    <name evidence="2" type="ORF">SAMN06296429_104154</name>
</gene>
<evidence type="ECO:0000313" key="3">
    <source>
        <dbReference type="Proteomes" id="UP000192634"/>
    </source>
</evidence>
<dbReference type="GO" id="GO:0016740">
    <property type="term" value="F:transferase activity"/>
    <property type="evidence" value="ECO:0007669"/>
    <property type="project" value="UniProtKB-KW"/>
</dbReference>
<feature type="domain" description="Polysaccharide pyruvyl transferase" evidence="1">
    <location>
        <begin position="152"/>
        <end position="221"/>
    </location>
</feature>
<evidence type="ECO:0000259" key="1">
    <source>
        <dbReference type="Pfam" id="PF04230"/>
    </source>
</evidence>
<dbReference type="AlphaFoldDB" id="A0A1W1ZQ65"/>
<accession>A0A1W1ZQ65</accession>
<protein>
    <submittedName>
        <fullName evidence="2">Polysaccharide pyruvyl transferase</fullName>
    </submittedName>
</protein>
<dbReference type="Pfam" id="PF04230">
    <property type="entry name" value="PS_pyruv_trans"/>
    <property type="match status" value="1"/>
</dbReference>
<dbReference type="Proteomes" id="UP000192634">
    <property type="component" value="Unassembled WGS sequence"/>
</dbReference>
<dbReference type="InterPro" id="IPR007345">
    <property type="entry name" value="Polysacch_pyruvyl_Trfase"/>
</dbReference>
<evidence type="ECO:0000313" key="2">
    <source>
        <dbReference type="EMBL" id="SMC50544.1"/>
    </source>
</evidence>
<dbReference type="EMBL" id="FWXN01000004">
    <property type="protein sequence ID" value="SMC50544.1"/>
    <property type="molecule type" value="Genomic_DNA"/>
</dbReference>
<proteinExistence type="predicted"/>
<keyword evidence="2" id="KW-0808">Transferase</keyword>
<organism evidence="2 3">
    <name type="scientific">Janibacter indicus</name>
    <dbReference type="NCBI Taxonomy" id="857417"/>
    <lineage>
        <taxon>Bacteria</taxon>
        <taxon>Bacillati</taxon>
        <taxon>Actinomycetota</taxon>
        <taxon>Actinomycetes</taxon>
        <taxon>Micrococcales</taxon>
        <taxon>Intrasporangiaceae</taxon>
        <taxon>Janibacter</taxon>
    </lineage>
</organism>
<reference evidence="2 3" key="1">
    <citation type="submission" date="2017-04" db="EMBL/GenBank/DDBJ databases">
        <authorList>
            <person name="Afonso C.L."/>
            <person name="Miller P.J."/>
            <person name="Scott M.A."/>
            <person name="Spackman E."/>
            <person name="Goraichik I."/>
            <person name="Dimitrov K.M."/>
            <person name="Suarez D.L."/>
            <person name="Swayne D.E."/>
        </authorList>
    </citation>
    <scope>NUCLEOTIDE SEQUENCE [LARGE SCALE GENOMIC DNA]</scope>
    <source>
        <strain evidence="2 3">CGMCC 1.12511</strain>
    </source>
</reference>
<sequence>MPDRLGDRVWPYDSASRRRARSLWRVATAAARSRSMEPMILPAYWWNGHPNFGDALTPWILARYGVVAVHTPPDRARASGVGSIVEQLQSDFSGTIWGSGLLHGDPLELPQARVLAVRGPLTKAALGIEEDVALGDPGLLVGRWASRGRARWRIGIVPHGVHREDPSLQDLVARRVRGATVVDVRRGPGAVIRHISHCSAVLTTSLHGLVVADALGIPAAWTQRHPPLWGGDFKFRDYEAVVTPGRSREIRTDGVLSSTDLLAAMALPDTEAREESIARVEETIRDLPVSRESVWRVQAMRRGHR</sequence>
<name>A0A1W1ZQ65_9MICO</name>